<dbReference type="RefSeq" id="WP_262096382.1">
    <property type="nucleotide sequence ID" value="NZ_JAOEGN010000009.1"/>
</dbReference>
<protein>
    <submittedName>
        <fullName evidence="6">YkvA family protein</fullName>
    </submittedName>
</protein>
<sequence>MKDKKYEVALIKSSNQAQKLNENKIRNTIQKASHMITGNKYIKDVVGVLGPFIEMLKHSMISSSSFKLLPKEMFTIIGALAYLVSPLDLIPDFLIPFGLIDDISVILIAAQQVLTAMKRFEVYKKANLL</sequence>
<evidence type="ECO:0000256" key="1">
    <source>
        <dbReference type="ARBA" id="ARBA00004127"/>
    </source>
</evidence>
<keyword evidence="2" id="KW-0812">Transmembrane</keyword>
<keyword evidence="7" id="KW-1185">Reference proteome</keyword>
<evidence type="ECO:0000256" key="4">
    <source>
        <dbReference type="ARBA" id="ARBA00023136"/>
    </source>
</evidence>
<dbReference type="Pfam" id="PF06803">
    <property type="entry name" value="DUF1232"/>
    <property type="match status" value="1"/>
</dbReference>
<accession>A0ABT2PVY1</accession>
<dbReference type="EMBL" id="JAOEGN010000009">
    <property type="protein sequence ID" value="MCU0105114.1"/>
    <property type="molecule type" value="Genomic_DNA"/>
</dbReference>
<keyword evidence="3" id="KW-1133">Transmembrane helix</keyword>
<comment type="caution">
    <text evidence="6">The sequence shown here is derived from an EMBL/GenBank/DDBJ whole genome shotgun (WGS) entry which is preliminary data.</text>
</comment>
<evidence type="ECO:0000259" key="5">
    <source>
        <dbReference type="Pfam" id="PF06803"/>
    </source>
</evidence>
<evidence type="ECO:0000313" key="6">
    <source>
        <dbReference type="EMBL" id="MCU0105114.1"/>
    </source>
</evidence>
<evidence type="ECO:0000256" key="2">
    <source>
        <dbReference type="ARBA" id="ARBA00022692"/>
    </source>
</evidence>
<dbReference type="Proteomes" id="UP001209076">
    <property type="component" value="Unassembled WGS sequence"/>
</dbReference>
<feature type="domain" description="DUF1232" evidence="5">
    <location>
        <begin position="75"/>
        <end position="107"/>
    </location>
</feature>
<evidence type="ECO:0000256" key="3">
    <source>
        <dbReference type="ARBA" id="ARBA00022989"/>
    </source>
</evidence>
<comment type="subcellular location">
    <subcellularLocation>
        <location evidence="1">Endomembrane system</location>
        <topology evidence="1">Multi-pass membrane protein</topology>
    </subcellularLocation>
</comment>
<organism evidence="6 7">
    <name type="scientific">Paracholeplasma vituli</name>
    <dbReference type="NCBI Taxonomy" id="69473"/>
    <lineage>
        <taxon>Bacteria</taxon>
        <taxon>Bacillati</taxon>
        <taxon>Mycoplasmatota</taxon>
        <taxon>Mollicutes</taxon>
        <taxon>Acholeplasmatales</taxon>
        <taxon>Acholeplasmataceae</taxon>
        <taxon>Paracholeplasma</taxon>
    </lineage>
</organism>
<keyword evidence="4" id="KW-0472">Membrane</keyword>
<name>A0ABT2PVY1_9MOLU</name>
<evidence type="ECO:0000313" key="7">
    <source>
        <dbReference type="Proteomes" id="UP001209076"/>
    </source>
</evidence>
<reference evidence="7" key="1">
    <citation type="submission" date="2023-07" db="EMBL/GenBank/DDBJ databases">
        <title>Novel Mycoplasma species identified in domestic and wild animals.</title>
        <authorList>
            <person name="Volokhov D.V."/>
            <person name="Furtak V.A."/>
            <person name="Zagorodnyaya T.A."/>
        </authorList>
    </citation>
    <scope>NUCLEOTIDE SEQUENCE [LARGE SCALE GENOMIC DNA]</scope>
    <source>
        <strain evidence="7">92-19</strain>
    </source>
</reference>
<proteinExistence type="predicted"/>
<gene>
    <name evidence="6" type="ORF">N7603_05530</name>
</gene>
<dbReference type="InterPro" id="IPR010652">
    <property type="entry name" value="DUF1232"/>
</dbReference>